<dbReference type="GO" id="GO:0005886">
    <property type="term" value="C:plasma membrane"/>
    <property type="evidence" value="ECO:0007669"/>
    <property type="project" value="TreeGrafter"/>
</dbReference>
<dbReference type="FunFam" id="1.10.287.130:FF:000001">
    <property type="entry name" value="Two-component sensor histidine kinase"/>
    <property type="match status" value="1"/>
</dbReference>
<dbReference type="PRINTS" id="PR00344">
    <property type="entry name" value="BCTRLSENSOR"/>
</dbReference>
<dbReference type="CDD" id="cd00075">
    <property type="entry name" value="HATPase"/>
    <property type="match status" value="1"/>
</dbReference>
<dbReference type="InterPro" id="IPR003661">
    <property type="entry name" value="HisK_dim/P_dom"/>
</dbReference>
<dbReference type="InterPro" id="IPR005467">
    <property type="entry name" value="His_kinase_dom"/>
</dbReference>
<evidence type="ECO:0000313" key="8">
    <source>
        <dbReference type="EMBL" id="MTD00976.1"/>
    </source>
</evidence>
<name>A0A6L6G8D1_STRUB</name>
<dbReference type="InterPro" id="IPR036890">
    <property type="entry name" value="HATPase_C_sf"/>
</dbReference>
<dbReference type="PANTHER" id="PTHR45453">
    <property type="entry name" value="PHOSPHATE REGULON SENSOR PROTEIN PHOR"/>
    <property type="match status" value="1"/>
</dbReference>
<evidence type="ECO:0000313" key="9">
    <source>
        <dbReference type="Proteomes" id="UP000483839"/>
    </source>
</evidence>
<evidence type="ECO:0000256" key="4">
    <source>
        <dbReference type="ARBA" id="ARBA00022553"/>
    </source>
</evidence>
<comment type="caution">
    <text evidence="8">The sequence shown here is derived from an EMBL/GenBank/DDBJ whole genome shotgun (WGS) entry which is preliminary data.</text>
</comment>
<keyword evidence="4" id="KW-0597">Phosphoprotein</keyword>
<dbReference type="GO" id="GO:0000155">
    <property type="term" value="F:phosphorelay sensor kinase activity"/>
    <property type="evidence" value="ECO:0007669"/>
    <property type="project" value="InterPro"/>
</dbReference>
<proteinExistence type="predicted"/>
<evidence type="ECO:0000256" key="3">
    <source>
        <dbReference type="ARBA" id="ARBA00012438"/>
    </source>
</evidence>
<dbReference type="SUPFAM" id="SSF47384">
    <property type="entry name" value="Homodimeric domain of signal transducing histidine kinase"/>
    <property type="match status" value="1"/>
</dbReference>
<dbReference type="PANTHER" id="PTHR45453:SF1">
    <property type="entry name" value="PHOSPHATE REGULON SENSOR PROTEIN PHOR"/>
    <property type="match status" value="1"/>
</dbReference>
<organism evidence="8 9">
    <name type="scientific">Streptococcus uberis</name>
    <dbReference type="NCBI Taxonomy" id="1349"/>
    <lineage>
        <taxon>Bacteria</taxon>
        <taxon>Bacillati</taxon>
        <taxon>Bacillota</taxon>
        <taxon>Bacilli</taxon>
        <taxon>Lactobacillales</taxon>
        <taxon>Streptococcaceae</taxon>
        <taxon>Streptococcus</taxon>
    </lineage>
</organism>
<dbReference type="InterPro" id="IPR036097">
    <property type="entry name" value="HisK_dim/P_sf"/>
</dbReference>
<reference evidence="8 9" key="1">
    <citation type="submission" date="2019-11" db="EMBL/GenBank/DDBJ databases">
        <title>Streptococcus uberis isolated from clinical mastitis cases on a southeastern Queensland dairy.</title>
        <authorList>
            <person name="Workentine M.L."/>
            <person name="Price R."/>
            <person name="Olchowy T."/>
        </authorList>
    </citation>
    <scope>NUCLEOTIDE SEQUENCE [LARGE SCALE GENOMIC DNA]</scope>
    <source>
        <strain evidence="8 9">OLC4459-A17</strain>
    </source>
</reference>
<dbReference type="GO" id="GO:0016036">
    <property type="term" value="P:cellular response to phosphate starvation"/>
    <property type="evidence" value="ECO:0007669"/>
    <property type="project" value="TreeGrafter"/>
</dbReference>
<dbReference type="EMBL" id="WLXI01000008">
    <property type="protein sequence ID" value="MTD00976.1"/>
    <property type="molecule type" value="Genomic_DNA"/>
</dbReference>
<evidence type="ECO:0000256" key="6">
    <source>
        <dbReference type="ARBA" id="ARBA00022777"/>
    </source>
</evidence>
<dbReference type="Pfam" id="PF00512">
    <property type="entry name" value="HisKA"/>
    <property type="match status" value="1"/>
</dbReference>
<evidence type="ECO:0000256" key="7">
    <source>
        <dbReference type="ARBA" id="ARBA00023012"/>
    </source>
</evidence>
<dbReference type="AlphaFoldDB" id="A0A6L6G8D1"/>
<evidence type="ECO:0000256" key="5">
    <source>
        <dbReference type="ARBA" id="ARBA00022679"/>
    </source>
</evidence>
<keyword evidence="7" id="KW-0902">Two-component regulatory system</keyword>
<dbReference type="SMART" id="SM00388">
    <property type="entry name" value="HisKA"/>
    <property type="match status" value="1"/>
</dbReference>
<dbReference type="Pfam" id="PF02518">
    <property type="entry name" value="HATPase_c"/>
    <property type="match status" value="1"/>
</dbReference>
<dbReference type="RefSeq" id="WP_154590286.1">
    <property type="nucleotide sequence ID" value="NZ_BAABQA010000001.1"/>
</dbReference>
<dbReference type="Gene3D" id="1.10.287.130">
    <property type="match status" value="1"/>
</dbReference>
<dbReference type="Gene3D" id="3.30.565.10">
    <property type="entry name" value="Histidine kinase-like ATPase, C-terminal domain"/>
    <property type="match status" value="1"/>
</dbReference>
<gene>
    <name evidence="8" type="ORF">GKS16_01580</name>
</gene>
<evidence type="ECO:0000256" key="2">
    <source>
        <dbReference type="ARBA" id="ARBA00004370"/>
    </source>
</evidence>
<dbReference type="EC" id="2.7.13.3" evidence="3"/>
<dbReference type="SMART" id="SM00387">
    <property type="entry name" value="HATPase_c"/>
    <property type="match status" value="1"/>
</dbReference>
<dbReference type="Proteomes" id="UP000483839">
    <property type="component" value="Unassembled WGS sequence"/>
</dbReference>
<keyword evidence="5" id="KW-0808">Transferase</keyword>
<evidence type="ECO:0000256" key="1">
    <source>
        <dbReference type="ARBA" id="ARBA00000085"/>
    </source>
</evidence>
<comment type="catalytic activity">
    <reaction evidence="1">
        <text>ATP + protein L-histidine = ADP + protein N-phospho-L-histidine.</text>
        <dbReference type="EC" id="2.7.13.3"/>
    </reaction>
</comment>
<accession>A0A6L6G8D1</accession>
<dbReference type="SUPFAM" id="SSF55874">
    <property type="entry name" value="ATPase domain of HSP90 chaperone/DNA topoisomerase II/histidine kinase"/>
    <property type="match status" value="1"/>
</dbReference>
<dbReference type="InterPro" id="IPR003594">
    <property type="entry name" value="HATPase_dom"/>
</dbReference>
<comment type="subcellular location">
    <subcellularLocation>
        <location evidence="2">Membrane</location>
    </subcellularLocation>
</comment>
<sequence>MKRKHLINQLFIINSLTLFLGFCLIFFSVNQVARRYVQQMTANAIQGNFTIIDSIYEHKPIPDNQVAKKDSIYVWANYAIYDKDYQLKYTNSDQKKISNAIVSYLNRHHLWSQASPRNGLFVPWKGKTYYVMVKDYHGKLEDDFIFKAKNGNSQPFHVINFSDITNTQKLIDQINLFLFLILIIIFFCMFLIMQRTFKGIQKSIHSVQDYISHLWRENNQKSTKKERIIFSDFDPLLQESKEMAERIRQAEKSQLTFFQNASHELRTPLMSIQGYTEGLQAGILDESSAYQVILEESQKMKTLVDDIMLLSRLDSKKQAHKQAVSLYDVLQESVSYIKPVIMQKDLQLIQDYDDFQLMITGNSDLLEKAISNILSNALRYAENYIIIRACDHHIIIANDGPPIAEKDLPYIFDRFYKGEKGQTGIGLSLVKEIVQQHQGKVKVTSHPEETQFIISF</sequence>
<dbReference type="PROSITE" id="PS50109">
    <property type="entry name" value="HIS_KIN"/>
    <property type="match status" value="1"/>
</dbReference>
<protein>
    <recommendedName>
        <fullName evidence="3">histidine kinase</fullName>
        <ecNumber evidence="3">2.7.13.3</ecNumber>
    </recommendedName>
</protein>
<dbReference type="GO" id="GO:0004721">
    <property type="term" value="F:phosphoprotein phosphatase activity"/>
    <property type="evidence" value="ECO:0007669"/>
    <property type="project" value="TreeGrafter"/>
</dbReference>
<keyword evidence="6 8" id="KW-0418">Kinase</keyword>
<dbReference type="CDD" id="cd00082">
    <property type="entry name" value="HisKA"/>
    <property type="match status" value="1"/>
</dbReference>
<dbReference type="InterPro" id="IPR004358">
    <property type="entry name" value="Sig_transdc_His_kin-like_C"/>
</dbReference>
<dbReference type="InterPro" id="IPR050351">
    <property type="entry name" value="BphY/WalK/GraS-like"/>
</dbReference>